<keyword evidence="3" id="KW-1185">Reference proteome</keyword>
<dbReference type="Proteomes" id="UP001275084">
    <property type="component" value="Unassembled WGS sequence"/>
</dbReference>
<gene>
    <name evidence="2" type="ORF">B0T25DRAFT_432489</name>
</gene>
<feature type="non-terminal residue" evidence="2">
    <location>
        <position position="1"/>
    </location>
</feature>
<dbReference type="EMBL" id="JAUIQD010000003">
    <property type="protein sequence ID" value="KAK3356366.1"/>
    <property type="molecule type" value="Genomic_DNA"/>
</dbReference>
<accession>A0AAJ0MF53</accession>
<evidence type="ECO:0000313" key="2">
    <source>
        <dbReference type="EMBL" id="KAK3356366.1"/>
    </source>
</evidence>
<reference evidence="2" key="2">
    <citation type="submission" date="2023-06" db="EMBL/GenBank/DDBJ databases">
        <authorList>
            <consortium name="Lawrence Berkeley National Laboratory"/>
            <person name="Haridas S."/>
            <person name="Hensen N."/>
            <person name="Bonometti L."/>
            <person name="Westerberg I."/>
            <person name="Brannstrom I.O."/>
            <person name="Guillou S."/>
            <person name="Cros-Aarteil S."/>
            <person name="Calhoun S."/>
            <person name="Kuo A."/>
            <person name="Mondo S."/>
            <person name="Pangilinan J."/>
            <person name="Riley R."/>
            <person name="Labutti K."/>
            <person name="Andreopoulos B."/>
            <person name="Lipzen A."/>
            <person name="Chen C."/>
            <person name="Yanf M."/>
            <person name="Daum C."/>
            <person name="Ng V."/>
            <person name="Clum A."/>
            <person name="Steindorff A."/>
            <person name="Ohm R."/>
            <person name="Martin F."/>
            <person name="Silar P."/>
            <person name="Natvig D."/>
            <person name="Lalanne C."/>
            <person name="Gautier V."/>
            <person name="Ament-Velasquez S.L."/>
            <person name="Kruys A."/>
            <person name="Hutchinson M.I."/>
            <person name="Powell A.J."/>
            <person name="Barry K."/>
            <person name="Miller A.N."/>
            <person name="Grigoriev I.V."/>
            <person name="Debuchy R."/>
            <person name="Gladieux P."/>
            <person name="Thoren M.H."/>
            <person name="Johannesson H."/>
        </authorList>
    </citation>
    <scope>NUCLEOTIDE SEQUENCE</scope>
    <source>
        <strain evidence="2">CBS 955.72</strain>
    </source>
</reference>
<proteinExistence type="predicted"/>
<sequence length="69" mass="7655">RPIGVSVETKADGTEKEAKLQLSIWVAAHILRLRSLVAMWADECGRPISIVLPLLSVSGPRWTLYLARD</sequence>
<dbReference type="Pfam" id="PF20516">
    <property type="entry name" value="PDDEXK_12"/>
    <property type="match status" value="1"/>
</dbReference>
<organism evidence="2 3">
    <name type="scientific">Lasiosphaeria hispida</name>
    <dbReference type="NCBI Taxonomy" id="260671"/>
    <lineage>
        <taxon>Eukaryota</taxon>
        <taxon>Fungi</taxon>
        <taxon>Dikarya</taxon>
        <taxon>Ascomycota</taxon>
        <taxon>Pezizomycotina</taxon>
        <taxon>Sordariomycetes</taxon>
        <taxon>Sordariomycetidae</taxon>
        <taxon>Sordariales</taxon>
        <taxon>Lasiosphaeriaceae</taxon>
        <taxon>Lasiosphaeria</taxon>
    </lineage>
</organism>
<evidence type="ECO:0000313" key="3">
    <source>
        <dbReference type="Proteomes" id="UP001275084"/>
    </source>
</evidence>
<comment type="caution">
    <text evidence="2">The sequence shown here is derived from an EMBL/GenBank/DDBJ whole genome shotgun (WGS) entry which is preliminary data.</text>
</comment>
<dbReference type="InterPro" id="IPR046797">
    <property type="entry name" value="PDDEXK_12"/>
</dbReference>
<protein>
    <recommendedName>
        <fullName evidence="1">PD-(D/E)XK nuclease-like domain-containing protein</fullName>
    </recommendedName>
</protein>
<feature type="domain" description="PD-(D/E)XK nuclease-like" evidence="1">
    <location>
        <begin position="1"/>
        <end position="67"/>
    </location>
</feature>
<name>A0AAJ0MF53_9PEZI</name>
<feature type="non-terminal residue" evidence="2">
    <location>
        <position position="69"/>
    </location>
</feature>
<dbReference type="AlphaFoldDB" id="A0AAJ0MF53"/>
<reference evidence="2" key="1">
    <citation type="journal article" date="2023" name="Mol. Phylogenet. Evol.">
        <title>Genome-scale phylogeny and comparative genomics of the fungal order Sordariales.</title>
        <authorList>
            <person name="Hensen N."/>
            <person name="Bonometti L."/>
            <person name="Westerberg I."/>
            <person name="Brannstrom I.O."/>
            <person name="Guillou S."/>
            <person name="Cros-Aarteil S."/>
            <person name="Calhoun S."/>
            <person name="Haridas S."/>
            <person name="Kuo A."/>
            <person name="Mondo S."/>
            <person name="Pangilinan J."/>
            <person name="Riley R."/>
            <person name="LaButti K."/>
            <person name="Andreopoulos B."/>
            <person name="Lipzen A."/>
            <person name="Chen C."/>
            <person name="Yan M."/>
            <person name="Daum C."/>
            <person name="Ng V."/>
            <person name="Clum A."/>
            <person name="Steindorff A."/>
            <person name="Ohm R.A."/>
            <person name="Martin F."/>
            <person name="Silar P."/>
            <person name="Natvig D.O."/>
            <person name="Lalanne C."/>
            <person name="Gautier V."/>
            <person name="Ament-Velasquez S.L."/>
            <person name="Kruys A."/>
            <person name="Hutchinson M.I."/>
            <person name="Powell A.J."/>
            <person name="Barry K."/>
            <person name="Miller A.N."/>
            <person name="Grigoriev I.V."/>
            <person name="Debuchy R."/>
            <person name="Gladieux P."/>
            <person name="Hiltunen Thoren M."/>
            <person name="Johannesson H."/>
        </authorList>
    </citation>
    <scope>NUCLEOTIDE SEQUENCE</scope>
    <source>
        <strain evidence="2">CBS 955.72</strain>
    </source>
</reference>
<evidence type="ECO:0000259" key="1">
    <source>
        <dbReference type="Pfam" id="PF20516"/>
    </source>
</evidence>